<accession>A0ACB9MXD3</accession>
<keyword evidence="2" id="KW-1185">Reference proteome</keyword>
<reference evidence="1 2" key="1">
    <citation type="journal article" date="2022" name="DNA Res.">
        <title>Chromosomal-level genome assembly of the orchid tree Bauhinia variegata (Leguminosae; Cercidoideae) supports the allotetraploid origin hypothesis of Bauhinia.</title>
        <authorList>
            <person name="Zhong Y."/>
            <person name="Chen Y."/>
            <person name="Zheng D."/>
            <person name="Pang J."/>
            <person name="Liu Y."/>
            <person name="Luo S."/>
            <person name="Meng S."/>
            <person name="Qian L."/>
            <person name="Wei D."/>
            <person name="Dai S."/>
            <person name="Zhou R."/>
        </authorList>
    </citation>
    <scope>NUCLEOTIDE SEQUENCE [LARGE SCALE GENOMIC DNA]</scope>
    <source>
        <strain evidence="1">BV-YZ2020</strain>
    </source>
</reference>
<proteinExistence type="predicted"/>
<gene>
    <name evidence="1" type="ORF">L6164_020755</name>
</gene>
<protein>
    <submittedName>
        <fullName evidence="1">Uncharacterized protein</fullName>
    </submittedName>
</protein>
<dbReference type="EMBL" id="CM039433">
    <property type="protein sequence ID" value="KAI4328398.1"/>
    <property type="molecule type" value="Genomic_DNA"/>
</dbReference>
<organism evidence="1 2">
    <name type="scientific">Bauhinia variegata</name>
    <name type="common">Purple orchid tree</name>
    <name type="synonym">Phanera variegata</name>
    <dbReference type="NCBI Taxonomy" id="167791"/>
    <lineage>
        <taxon>Eukaryota</taxon>
        <taxon>Viridiplantae</taxon>
        <taxon>Streptophyta</taxon>
        <taxon>Embryophyta</taxon>
        <taxon>Tracheophyta</taxon>
        <taxon>Spermatophyta</taxon>
        <taxon>Magnoliopsida</taxon>
        <taxon>eudicotyledons</taxon>
        <taxon>Gunneridae</taxon>
        <taxon>Pentapetalae</taxon>
        <taxon>rosids</taxon>
        <taxon>fabids</taxon>
        <taxon>Fabales</taxon>
        <taxon>Fabaceae</taxon>
        <taxon>Cercidoideae</taxon>
        <taxon>Cercideae</taxon>
        <taxon>Bauhiniinae</taxon>
        <taxon>Bauhinia</taxon>
    </lineage>
</organism>
<name>A0ACB9MXD3_BAUVA</name>
<sequence>MKRDIIKLVSDGLCREALLLYHQLHSASHSPHSFTFPPLLKACAKLESPLQGQMLHAHIIKTGFQADMYTSTALTGMYMKLNYLSDALMVFDVMSHRNAASLNATISGLSQNGYGGEALRVFKQIGLGTLRPNSVTIASLLPACDTVNHGTQVHCWAVKLGVNMDVYVATSLITMYSNCEELVAATKVFDGLLTKNVVSYNAFISGLLQNGVPRLVMDVFKDMRECSDSKPNSLTLVSVLSACASLLYLRLGRQVHGLITKVETGTDITVVTALVDMYSKCGCWSSAFDFFAELEGNRNLITWNSMISGMMLNAQIDKAVELFQQLESEGLRPDSATWNSMITGFAQEGKSFEAFKFFRKMQSDGEVPSLKTLTSLMAVCSNSSALRCGKEIHGHALRTDIHTDEFMATALIDMYMKCAHSCWARRIFDQFDIKPDDPVIWNAVICGYGRNGDYESVFEIFDKMRAEMIQPNTATFVSVLSACSHTGQVDTGLKVFTMIRRDYGWQPKPQHFGCIIDLLGRSGRLGEARDLVQELVEPSPAIYASLLSACSSYLDSDLGEEIAMKLLDLEPENPAPLVILSNIYSGLGRWRDAERIRGTIERKRLNKLRGFSMLEAS</sequence>
<evidence type="ECO:0000313" key="1">
    <source>
        <dbReference type="EMBL" id="KAI4328398.1"/>
    </source>
</evidence>
<evidence type="ECO:0000313" key="2">
    <source>
        <dbReference type="Proteomes" id="UP000828941"/>
    </source>
</evidence>
<comment type="caution">
    <text evidence="1">The sequence shown here is derived from an EMBL/GenBank/DDBJ whole genome shotgun (WGS) entry which is preliminary data.</text>
</comment>
<dbReference type="Proteomes" id="UP000828941">
    <property type="component" value="Chromosome 8"/>
</dbReference>